<dbReference type="RefSeq" id="WP_015935050.1">
    <property type="nucleotide sequence ID" value="NC_011891.1"/>
</dbReference>
<accession>B8J8N7</accession>
<dbReference type="InterPro" id="IPR027417">
    <property type="entry name" value="P-loop_NTPase"/>
</dbReference>
<sequence length="767" mass="85592">MSVIRLFDFQEAAVARVLDAVNDWTAACAAHGPPRLGRQPIPFVGLLKAVTGAGKTPMLAAVCQGLGPAVVLWTSKSSAVVDQTYKNLQGKYAGLLPPGTRVIRERPSRGDWEHLIAAKAGVDIWVTTVGSWNEAEAVAAGGSADARLNMHRPHPDWGGRLSPWEQLRTRLKRSLWVIYDEGHNQTPTQLDQLVRLEPMGFLLASATPPASELFGKLNEAIRDDDIFGPIASQARVSISTADVVKAQLLKHTLEVLDYQAEPEAMLDEVIDRFRRLEKAVHRERSSTCPRAVYVVEESNPRRGSTELSRPVAIWNHLRRRKIPAEEIALYTQTKELPEDAEKVSSLNALQDRHRHIIFNRALQEGWDDPEAYLCYFDGETNSYTRIQQIIGRVLRQPMGRHSGEEVLNTATLFIRVPNRKYEEIIRQIKNELSLYALDADDPFGGSAIRLKTRGEPLKAISVKSGGKRFSVPNYVLGDAQLAGAIRQVEARGRSMWAEADLIAKGTRRSRTIALEKGSDRVKFEEFANNIRTPNADYFRRKLLLTNRWAAHQVHADSYAGRSFHQASCPRSAAQEALATLAGAVATAYEQSVEYQKNEIAGERSWHVAPHRPSGADLLTFRHATHASYSRKSFNKDEREFADALDSFGKGTWCRNPSTPGEGWALPLPSKVGDSLNFFPDYLWWVKRTCLAIDTTGRHILQAKVRGKLMSIEVPMIVLATRGKVAPDFATLQDDEGWTFARARRGMPPVPQHCDTLDDLVKALYDLA</sequence>
<proteinExistence type="predicted"/>
<evidence type="ECO:0000313" key="2">
    <source>
        <dbReference type="EMBL" id="ACL67323.1"/>
    </source>
</evidence>
<dbReference type="KEGG" id="acp:A2cp1_4002"/>
<dbReference type="Proteomes" id="UP000007089">
    <property type="component" value="Chromosome"/>
</dbReference>
<reference evidence="2" key="1">
    <citation type="submission" date="2009-01" db="EMBL/GenBank/DDBJ databases">
        <title>Complete sequence of Anaeromyxobacter dehalogenans 2CP-1.</title>
        <authorList>
            <consortium name="US DOE Joint Genome Institute"/>
            <person name="Lucas S."/>
            <person name="Copeland A."/>
            <person name="Lapidus A."/>
            <person name="Glavina del Rio T."/>
            <person name="Dalin E."/>
            <person name="Tice H."/>
            <person name="Bruce D."/>
            <person name="Goodwin L."/>
            <person name="Pitluck S."/>
            <person name="Saunders E."/>
            <person name="Brettin T."/>
            <person name="Detter J.C."/>
            <person name="Han C."/>
            <person name="Larimer F."/>
            <person name="Land M."/>
            <person name="Hauser L."/>
            <person name="Kyrpides N."/>
            <person name="Ovchinnikova G."/>
            <person name="Beliaev A.S."/>
            <person name="Richardson P."/>
        </authorList>
    </citation>
    <scope>NUCLEOTIDE SEQUENCE</scope>
    <source>
        <strain evidence="2">2CP-1</strain>
    </source>
</reference>
<protein>
    <recommendedName>
        <fullName evidence="1">Helicase ATP-binding domain-containing protein</fullName>
    </recommendedName>
</protein>
<dbReference type="AlphaFoldDB" id="B8J8N7"/>
<evidence type="ECO:0000313" key="3">
    <source>
        <dbReference type="Proteomes" id="UP000007089"/>
    </source>
</evidence>
<dbReference type="InterPro" id="IPR014001">
    <property type="entry name" value="Helicase_ATP-bd"/>
</dbReference>
<dbReference type="HOGENOM" id="CLU_365164_0_0_7"/>
<organism evidence="2 3">
    <name type="scientific">Anaeromyxobacter dehalogenans (strain ATCC BAA-258 / DSM 21875 / 2CP-1)</name>
    <dbReference type="NCBI Taxonomy" id="455488"/>
    <lineage>
        <taxon>Bacteria</taxon>
        <taxon>Pseudomonadati</taxon>
        <taxon>Myxococcota</taxon>
        <taxon>Myxococcia</taxon>
        <taxon>Myxococcales</taxon>
        <taxon>Cystobacterineae</taxon>
        <taxon>Anaeromyxobacteraceae</taxon>
        <taxon>Anaeromyxobacter</taxon>
    </lineage>
</organism>
<dbReference type="CDD" id="cd18785">
    <property type="entry name" value="SF2_C"/>
    <property type="match status" value="1"/>
</dbReference>
<keyword evidence="3" id="KW-1185">Reference proteome</keyword>
<name>B8J8N7_ANAD2</name>
<feature type="domain" description="Helicase ATP-binding" evidence="1">
    <location>
        <begin position="2"/>
        <end position="239"/>
    </location>
</feature>
<dbReference type="SMART" id="SM00487">
    <property type="entry name" value="DEXDc"/>
    <property type="match status" value="1"/>
</dbReference>
<dbReference type="Gene3D" id="3.40.50.300">
    <property type="entry name" value="P-loop containing nucleotide triphosphate hydrolases"/>
    <property type="match status" value="2"/>
</dbReference>
<dbReference type="REBASE" id="19925">
    <property type="entry name" value="Ade2CPORF4001P"/>
</dbReference>
<evidence type="ECO:0000259" key="1">
    <source>
        <dbReference type="SMART" id="SM00487"/>
    </source>
</evidence>
<dbReference type="SUPFAM" id="SSF52540">
    <property type="entry name" value="P-loop containing nucleoside triphosphate hydrolases"/>
    <property type="match status" value="2"/>
</dbReference>
<dbReference type="EMBL" id="CP001359">
    <property type="protein sequence ID" value="ACL67323.1"/>
    <property type="molecule type" value="Genomic_DNA"/>
</dbReference>
<gene>
    <name evidence="2" type="ordered locus">A2cp1_4002</name>
</gene>